<organism evidence="2 3">
    <name type="scientific">Sulfidibacter corallicola</name>
    <dbReference type="NCBI Taxonomy" id="2818388"/>
    <lineage>
        <taxon>Bacteria</taxon>
        <taxon>Pseudomonadati</taxon>
        <taxon>Acidobacteriota</taxon>
        <taxon>Holophagae</taxon>
        <taxon>Acanthopleuribacterales</taxon>
        <taxon>Acanthopleuribacteraceae</taxon>
        <taxon>Sulfidibacter</taxon>
    </lineage>
</organism>
<dbReference type="AlphaFoldDB" id="A0A8A4U1S8"/>
<dbReference type="Proteomes" id="UP000663929">
    <property type="component" value="Chromosome"/>
</dbReference>
<protein>
    <submittedName>
        <fullName evidence="2">Uncharacterized protein</fullName>
    </submittedName>
</protein>
<keyword evidence="3" id="KW-1185">Reference proteome</keyword>
<evidence type="ECO:0000256" key="1">
    <source>
        <dbReference type="SAM" id="MobiDB-lite"/>
    </source>
</evidence>
<feature type="region of interest" description="Disordered" evidence="1">
    <location>
        <begin position="27"/>
        <end position="73"/>
    </location>
</feature>
<dbReference type="RefSeq" id="WP_237382789.1">
    <property type="nucleotide sequence ID" value="NZ_CP071793.1"/>
</dbReference>
<sequence>MSHSLAFSNSMTDTSTASNNLVSEVIEWQQTPRTTGKPEHHPRTRTTENGSCPSRLGYGSRTAAQVEREAHNDASIRDMKARISLAKLFISTLEQAAEQGESVPYVPVWDLIGLDDTVLFQQQGNPEDPIASGRAKTLLSQYISLKQKQIVKAQSNFFLSHHYQNQAIA</sequence>
<proteinExistence type="predicted"/>
<evidence type="ECO:0000313" key="3">
    <source>
        <dbReference type="Proteomes" id="UP000663929"/>
    </source>
</evidence>
<reference evidence="2" key="1">
    <citation type="submission" date="2021-03" db="EMBL/GenBank/DDBJ databases">
        <title>Acanthopleuribacteraceae sp. M133.</title>
        <authorList>
            <person name="Wang G."/>
        </authorList>
    </citation>
    <scope>NUCLEOTIDE SEQUENCE</scope>
    <source>
        <strain evidence="2">M133</strain>
    </source>
</reference>
<evidence type="ECO:0000313" key="2">
    <source>
        <dbReference type="EMBL" id="QTD52685.1"/>
    </source>
</evidence>
<accession>A0A8A4U1S8</accession>
<name>A0A8A4U1S8_SULCO</name>
<dbReference type="EMBL" id="CP071793">
    <property type="protein sequence ID" value="QTD52685.1"/>
    <property type="molecule type" value="Genomic_DNA"/>
</dbReference>
<gene>
    <name evidence="2" type="ORF">J3U87_09435</name>
</gene>
<dbReference type="KEGG" id="scor:J3U87_09435"/>